<dbReference type="CDD" id="cd01392">
    <property type="entry name" value="HTH_LacI"/>
    <property type="match status" value="1"/>
</dbReference>
<dbReference type="PANTHER" id="PTHR30146:SF109">
    <property type="entry name" value="HTH-TYPE TRANSCRIPTIONAL REGULATOR GALS"/>
    <property type="match status" value="1"/>
</dbReference>
<keyword evidence="3" id="KW-0804">Transcription</keyword>
<reference evidence="6" key="3">
    <citation type="submission" date="2016-02" db="EMBL/GenBank/DDBJ databases">
        <title>Draft genome of pathogenic Streptomyces sp. in Japan.</title>
        <authorList>
            <person name="Tomihama T."/>
            <person name="Ikenaga M."/>
            <person name="Sakai M."/>
            <person name="Okubo T."/>
            <person name="Ikeda S."/>
        </authorList>
    </citation>
    <scope>NUCLEOTIDE SEQUENCE [LARGE SCALE GENOMIC DNA]</scope>
    <source>
        <strain evidence="6">S58</strain>
    </source>
</reference>
<dbReference type="EMBL" id="BCMM01000005">
    <property type="protein sequence ID" value="GAQ61100.1"/>
    <property type="molecule type" value="Genomic_DNA"/>
</dbReference>
<dbReference type="InterPro" id="IPR000843">
    <property type="entry name" value="HTH_LacI"/>
</dbReference>
<keyword evidence="1" id="KW-0805">Transcription regulation</keyword>
<dbReference type="PANTHER" id="PTHR30146">
    <property type="entry name" value="LACI-RELATED TRANSCRIPTIONAL REPRESSOR"/>
    <property type="match status" value="1"/>
</dbReference>
<dbReference type="Gene3D" id="1.10.260.40">
    <property type="entry name" value="lambda repressor-like DNA-binding domains"/>
    <property type="match status" value="1"/>
</dbReference>
<dbReference type="CDD" id="cd06267">
    <property type="entry name" value="PBP1_LacI_sugar_binding-like"/>
    <property type="match status" value="1"/>
</dbReference>
<dbReference type="InterPro" id="IPR010982">
    <property type="entry name" value="Lambda_DNA-bd_dom_sf"/>
</dbReference>
<dbReference type="Gene3D" id="3.40.50.2300">
    <property type="match status" value="2"/>
</dbReference>
<proteinExistence type="predicted"/>
<dbReference type="SMART" id="SM00354">
    <property type="entry name" value="HTH_LACI"/>
    <property type="match status" value="1"/>
</dbReference>
<accession>A0A117ECJ4</accession>
<dbReference type="SUPFAM" id="SSF53822">
    <property type="entry name" value="Periplasmic binding protein-like I"/>
    <property type="match status" value="1"/>
</dbReference>
<evidence type="ECO:0000313" key="6">
    <source>
        <dbReference type="Proteomes" id="UP000067448"/>
    </source>
</evidence>
<evidence type="ECO:0000259" key="4">
    <source>
        <dbReference type="PROSITE" id="PS50932"/>
    </source>
</evidence>
<name>A0A117ECJ4_STRSC</name>
<feature type="domain" description="HTH lacI-type" evidence="4">
    <location>
        <begin position="25"/>
        <end position="79"/>
    </location>
</feature>
<dbReference type="AlphaFoldDB" id="A0A117ECJ4"/>
<dbReference type="GO" id="GO:0000976">
    <property type="term" value="F:transcription cis-regulatory region binding"/>
    <property type="evidence" value="ECO:0007669"/>
    <property type="project" value="TreeGrafter"/>
</dbReference>
<dbReference type="Pfam" id="PF00356">
    <property type="entry name" value="LacI"/>
    <property type="match status" value="1"/>
</dbReference>
<dbReference type="PROSITE" id="PS50932">
    <property type="entry name" value="HTH_LACI_2"/>
    <property type="match status" value="1"/>
</dbReference>
<keyword evidence="2" id="KW-0238">DNA-binding</keyword>
<evidence type="ECO:0000256" key="3">
    <source>
        <dbReference type="ARBA" id="ARBA00023163"/>
    </source>
</evidence>
<dbReference type="InterPro" id="IPR028082">
    <property type="entry name" value="Peripla_BP_I"/>
</dbReference>
<evidence type="ECO:0000313" key="5">
    <source>
        <dbReference type="EMBL" id="GAQ61100.1"/>
    </source>
</evidence>
<sequence>MKPALRPRDDAVLTPYRREKTAVTVSITDVATAAGVSASTVSRALRGRPGVSDEVRRQIAAVAAQLGYTASRSASSLASGRTYTIGVVAPYIGRWFFGTVLDAAEQVFSAAGYDVLLYNLGSPEARKRFFTKLPVRKRVDAVLSLLIPDEDESTSLRSLGVPLASTVGGPRPGFTVVGIDDRAGAESAVRHLTNLGHRRIGMISGDSGPLHWTTPLDRRAGYLHVLAEAGIEHDPALVADGDYTVDGGERAMTELLAASRPPTAVFAQSDEMAMGALRALRRHRLRVPEDVSVVGFDDHELADVVGLTTVAQPVAGQGAEAARLLLRQLDEPGSGQPGHVQMPIRLVLRETTAPPRPRGPQ</sequence>
<evidence type="ECO:0000256" key="2">
    <source>
        <dbReference type="ARBA" id="ARBA00023125"/>
    </source>
</evidence>
<protein>
    <submittedName>
        <fullName evidence="5">HTH-type transcriptional repressor CytR</fullName>
    </submittedName>
</protein>
<reference evidence="6" key="1">
    <citation type="submission" date="2015-11" db="EMBL/GenBank/DDBJ databases">
        <authorList>
            <consortium name="Cross-ministerial Strategic Innovation Promotion Program (SIP) consortium"/>
            <person name="Tomihama T."/>
            <person name="Ikenaga M."/>
            <person name="Sakai M."/>
            <person name="Okubo T."/>
            <person name="Ikeda S."/>
        </authorList>
    </citation>
    <scope>NUCLEOTIDE SEQUENCE [LARGE SCALE GENOMIC DNA]</scope>
    <source>
        <strain evidence="6">S58</strain>
    </source>
</reference>
<reference evidence="5 6" key="2">
    <citation type="journal article" date="2016" name="Genome Announc.">
        <title>Draft Genome Sequences of Streptomyces scabiei S58, Streptomyces turgidiscabies T45, and Streptomyces acidiscabies a10, the Pathogens of Potato Common Scab, Isolated in Japan.</title>
        <authorList>
            <person name="Tomihama T."/>
            <person name="Nishi Y."/>
            <person name="Sakai M."/>
            <person name="Ikenaga M."/>
            <person name="Okubo T."/>
            <person name="Ikeda S."/>
        </authorList>
    </citation>
    <scope>NUCLEOTIDE SEQUENCE [LARGE SCALE GENOMIC DNA]</scope>
    <source>
        <strain evidence="5 6">S58</strain>
    </source>
</reference>
<dbReference type="GO" id="GO:0003700">
    <property type="term" value="F:DNA-binding transcription factor activity"/>
    <property type="evidence" value="ECO:0007669"/>
    <property type="project" value="TreeGrafter"/>
</dbReference>
<organism evidence="5 6">
    <name type="scientific">Streptomyces scabiei</name>
    <dbReference type="NCBI Taxonomy" id="1930"/>
    <lineage>
        <taxon>Bacteria</taxon>
        <taxon>Bacillati</taxon>
        <taxon>Actinomycetota</taxon>
        <taxon>Actinomycetes</taxon>
        <taxon>Kitasatosporales</taxon>
        <taxon>Streptomycetaceae</taxon>
        <taxon>Streptomyces</taxon>
    </lineage>
</organism>
<dbReference type="Proteomes" id="UP000067448">
    <property type="component" value="Unassembled WGS sequence"/>
</dbReference>
<evidence type="ECO:0000256" key="1">
    <source>
        <dbReference type="ARBA" id="ARBA00023015"/>
    </source>
</evidence>
<dbReference type="InterPro" id="IPR046335">
    <property type="entry name" value="LacI/GalR-like_sensor"/>
</dbReference>
<comment type="caution">
    <text evidence="5">The sequence shown here is derived from an EMBL/GenBank/DDBJ whole genome shotgun (WGS) entry which is preliminary data.</text>
</comment>
<dbReference type="SUPFAM" id="SSF47413">
    <property type="entry name" value="lambda repressor-like DNA-binding domains"/>
    <property type="match status" value="1"/>
</dbReference>
<dbReference type="PROSITE" id="PS00356">
    <property type="entry name" value="HTH_LACI_1"/>
    <property type="match status" value="1"/>
</dbReference>
<dbReference type="Pfam" id="PF13377">
    <property type="entry name" value="Peripla_BP_3"/>
    <property type="match status" value="1"/>
</dbReference>
<gene>
    <name evidence="5" type="primary">cytR_3</name>
    <name evidence="5" type="ORF">SsS58_01447</name>
</gene>